<dbReference type="eggNOG" id="COG2968">
    <property type="taxonomic scope" value="Bacteria"/>
</dbReference>
<evidence type="ECO:0000313" key="1">
    <source>
        <dbReference type="EMBL" id="ADJ23630.1"/>
    </source>
</evidence>
<gene>
    <name evidence="1" type="ordered locus">Hden_1827</name>
</gene>
<dbReference type="HOGENOM" id="CLU_080344_4_2_5"/>
<dbReference type="PANTHER" id="PTHR34387">
    <property type="entry name" value="SLR1258 PROTEIN"/>
    <property type="match status" value="1"/>
</dbReference>
<dbReference type="Proteomes" id="UP000002033">
    <property type="component" value="Chromosome"/>
</dbReference>
<dbReference type="PANTHER" id="PTHR34387:SF1">
    <property type="entry name" value="PERIPLASMIC IMMUNOGENIC PROTEIN"/>
    <property type="match status" value="1"/>
</dbReference>
<dbReference type="Pfam" id="PF04402">
    <property type="entry name" value="SIMPL"/>
    <property type="match status" value="1"/>
</dbReference>
<dbReference type="KEGG" id="hdn:Hden_1827"/>
<keyword evidence="2" id="KW-1185">Reference proteome</keyword>
<dbReference type="OrthoDB" id="9813144at2"/>
<name>D8JZ28_HYPDA</name>
<dbReference type="InterPro" id="IPR007497">
    <property type="entry name" value="SIMPL/DUF541"/>
</dbReference>
<dbReference type="GO" id="GO:0006974">
    <property type="term" value="P:DNA damage response"/>
    <property type="evidence" value="ECO:0007669"/>
    <property type="project" value="TreeGrafter"/>
</dbReference>
<sequence length="245" mass="25625" precursor="true">MLNNKLRAFEGTILTGVVAAALIAMLPLSASYAGDKDMERTITVSATGTAEAEPDQARITSGVATEAPAARDALTANSEAMNKVISALKTKGIDAKDIQTASFNVEPVMDYSKDGQPPTLRGYRVSNQVVVIVRDLGNLGTVLDDLVSAGANQIQGLAFEVSKAETLKDDARKDAIANALRRAKLLATAAGAEVGQVLQISEETTPDAPVVFAAPRFAKAQAASVPVERGTSTLEARVTTTWALK</sequence>
<dbReference type="RefSeq" id="WP_013215789.1">
    <property type="nucleotide sequence ID" value="NC_014313.1"/>
</dbReference>
<proteinExistence type="predicted"/>
<dbReference type="AlphaFoldDB" id="D8JZ28"/>
<dbReference type="Gene3D" id="3.30.110.170">
    <property type="entry name" value="Protein of unknown function (DUF541), domain 1"/>
    <property type="match status" value="1"/>
</dbReference>
<dbReference type="EMBL" id="CP002083">
    <property type="protein sequence ID" value="ADJ23630.1"/>
    <property type="molecule type" value="Genomic_DNA"/>
</dbReference>
<organism evidence="1 2">
    <name type="scientific">Hyphomicrobium denitrificans (strain ATCC 51888 / DSM 1869 / NCIMB 11706 / TK 0415)</name>
    <dbReference type="NCBI Taxonomy" id="582899"/>
    <lineage>
        <taxon>Bacteria</taxon>
        <taxon>Pseudomonadati</taxon>
        <taxon>Pseudomonadota</taxon>
        <taxon>Alphaproteobacteria</taxon>
        <taxon>Hyphomicrobiales</taxon>
        <taxon>Hyphomicrobiaceae</taxon>
        <taxon>Hyphomicrobium</taxon>
    </lineage>
</organism>
<evidence type="ECO:0000313" key="2">
    <source>
        <dbReference type="Proteomes" id="UP000002033"/>
    </source>
</evidence>
<protein>
    <recommendedName>
        <fullName evidence="3">26 kDa periplasmic immunogenic protein</fullName>
    </recommendedName>
</protein>
<dbReference type="InterPro" id="IPR052022">
    <property type="entry name" value="26kDa_periplasmic_antigen"/>
</dbReference>
<evidence type="ECO:0008006" key="3">
    <source>
        <dbReference type="Google" id="ProtNLM"/>
    </source>
</evidence>
<dbReference type="Gene3D" id="3.30.70.2970">
    <property type="entry name" value="Protein of unknown function (DUF541), domain 2"/>
    <property type="match status" value="1"/>
</dbReference>
<reference evidence="2" key="1">
    <citation type="journal article" date="2011" name="J. Bacteriol.">
        <title>Genome sequences of eight morphologically diverse alphaproteobacteria.</title>
        <authorList>
            <consortium name="US DOE Joint Genome Institute"/>
            <person name="Brown P.J."/>
            <person name="Kysela D.T."/>
            <person name="Buechlein A."/>
            <person name="Hemmerich C."/>
            <person name="Brun Y.V."/>
        </authorList>
    </citation>
    <scope>NUCLEOTIDE SEQUENCE [LARGE SCALE GENOMIC DNA]</scope>
    <source>
        <strain evidence="2">ATCC 51888 / DSM 1869 / NCIB 11706 / TK 0415</strain>
    </source>
</reference>
<accession>D8JZ28</accession>